<dbReference type="Gene3D" id="2.70.170.10">
    <property type="entry name" value="Neurotransmitter-gated ion-channel ligand-binding domain"/>
    <property type="match status" value="1"/>
</dbReference>
<evidence type="ECO:0000256" key="2">
    <source>
        <dbReference type="SAM" id="SignalP"/>
    </source>
</evidence>
<evidence type="ECO:0000259" key="3">
    <source>
        <dbReference type="Pfam" id="PF02931"/>
    </source>
</evidence>
<sequence length="431" mass="49857">METAILVFLFQILQLATQSEDSSAGEPQNPRNLEPIPSLFSLNTCQYLKNTSDIETLNRHQFEILEQCLYYYLAAEAQRKTQYFNAIQALAAFPPETTGLRGSRVKNEFMRELNINGYMIVFWEDNRLSWDEKHWKLKKLEINSVSHVWVPMLTAQAFDTAVRNGDLMEIRRVSINSNGTVRAIINFSLRTFCDDSDFKNFPNDMYRCCYQIEPHINQKGIDFITSNRPVFTDVKYFRDYGWYVSGSMPAIQVNQDSQVQQLGFCLNLKRSANSLHIELSLPNTITSIFFLLTPLLGQIHLQIFAKMFILFLQFLTLQLFSTLISPHLVRFLEFALTINMLSITVSITLWMFSKIRRNLPPWNWLIKTSEVINRCVCVFNSTDNCASLHEQDKSSTSSNYQEDWTNAFVAIHGVVVFALSLIFILGYLMLL</sequence>
<proteinExistence type="predicted"/>
<keyword evidence="2" id="KW-0732">Signal</keyword>
<dbReference type="InterPro" id="IPR036734">
    <property type="entry name" value="Neur_chan_lig-bd_sf"/>
</dbReference>
<keyword evidence="4" id="KW-1185">Reference proteome</keyword>
<keyword evidence="1" id="KW-1133">Transmembrane helix</keyword>
<keyword evidence="1" id="KW-0812">Transmembrane</keyword>
<feature type="signal peptide" evidence="2">
    <location>
        <begin position="1"/>
        <end position="24"/>
    </location>
</feature>
<keyword evidence="1" id="KW-0472">Membrane</keyword>
<protein>
    <submittedName>
        <fullName evidence="5">Neurotransmitter-gated ion-channel ligand-binding domain-containing protein</fullName>
    </submittedName>
</protein>
<dbReference type="WBParaSite" id="sdigi.contig72.g3617.t1">
    <property type="protein sequence ID" value="sdigi.contig72.g3617.t1"/>
    <property type="gene ID" value="sdigi.contig72.g3617"/>
</dbReference>
<dbReference type="AlphaFoldDB" id="A0A915Q163"/>
<organism evidence="4 5">
    <name type="scientific">Setaria digitata</name>
    <dbReference type="NCBI Taxonomy" id="48799"/>
    <lineage>
        <taxon>Eukaryota</taxon>
        <taxon>Metazoa</taxon>
        <taxon>Ecdysozoa</taxon>
        <taxon>Nematoda</taxon>
        <taxon>Chromadorea</taxon>
        <taxon>Rhabditida</taxon>
        <taxon>Spirurina</taxon>
        <taxon>Spiruromorpha</taxon>
        <taxon>Filarioidea</taxon>
        <taxon>Setariidae</taxon>
        <taxon>Setaria</taxon>
    </lineage>
</organism>
<dbReference type="Proteomes" id="UP000887581">
    <property type="component" value="Unplaced"/>
</dbReference>
<name>A0A915Q163_9BILA</name>
<feature type="transmembrane region" description="Helical" evidence="1">
    <location>
        <begin position="407"/>
        <end position="430"/>
    </location>
</feature>
<dbReference type="InterPro" id="IPR006202">
    <property type="entry name" value="Neur_chan_lig-bd"/>
</dbReference>
<accession>A0A915Q163</accession>
<feature type="transmembrane region" description="Helical" evidence="1">
    <location>
        <begin position="334"/>
        <end position="352"/>
    </location>
</feature>
<dbReference type="GO" id="GO:0016020">
    <property type="term" value="C:membrane"/>
    <property type="evidence" value="ECO:0007669"/>
    <property type="project" value="InterPro"/>
</dbReference>
<dbReference type="SUPFAM" id="SSF63712">
    <property type="entry name" value="Nicotinic receptor ligand binding domain-like"/>
    <property type="match status" value="1"/>
</dbReference>
<feature type="transmembrane region" description="Helical" evidence="1">
    <location>
        <begin position="308"/>
        <end position="328"/>
    </location>
</feature>
<dbReference type="PANTHER" id="PTHR18945">
    <property type="entry name" value="NEUROTRANSMITTER GATED ION CHANNEL"/>
    <property type="match status" value="1"/>
</dbReference>
<evidence type="ECO:0000313" key="5">
    <source>
        <dbReference type="WBParaSite" id="sdigi.contig72.g3617.t1"/>
    </source>
</evidence>
<evidence type="ECO:0000256" key="1">
    <source>
        <dbReference type="SAM" id="Phobius"/>
    </source>
</evidence>
<feature type="chain" id="PRO_5037861887" evidence="2">
    <location>
        <begin position="25"/>
        <end position="431"/>
    </location>
</feature>
<dbReference type="InterPro" id="IPR006201">
    <property type="entry name" value="Neur_channel"/>
</dbReference>
<dbReference type="GO" id="GO:0005230">
    <property type="term" value="F:extracellular ligand-gated monoatomic ion channel activity"/>
    <property type="evidence" value="ECO:0007669"/>
    <property type="project" value="InterPro"/>
</dbReference>
<reference evidence="5" key="1">
    <citation type="submission" date="2022-11" db="UniProtKB">
        <authorList>
            <consortium name="WormBaseParasite"/>
        </authorList>
    </citation>
    <scope>IDENTIFICATION</scope>
</reference>
<evidence type="ECO:0000313" key="4">
    <source>
        <dbReference type="Proteomes" id="UP000887581"/>
    </source>
</evidence>
<dbReference type="Pfam" id="PF02931">
    <property type="entry name" value="Neur_chan_LBD"/>
    <property type="match status" value="1"/>
</dbReference>
<dbReference type="GO" id="GO:0004888">
    <property type="term" value="F:transmembrane signaling receptor activity"/>
    <property type="evidence" value="ECO:0007669"/>
    <property type="project" value="InterPro"/>
</dbReference>
<feature type="domain" description="Neurotransmitter-gated ion-channel ligand-binding" evidence="3">
    <location>
        <begin position="109"/>
        <end position="242"/>
    </location>
</feature>